<protein>
    <submittedName>
        <fullName evidence="2">Uncharacterized protein</fullName>
    </submittedName>
</protein>
<reference evidence="2" key="1">
    <citation type="submission" date="2019-08" db="EMBL/GenBank/DDBJ databases">
        <authorList>
            <person name="Kucharzyk K."/>
            <person name="Murdoch R.W."/>
            <person name="Higgins S."/>
            <person name="Loffler F."/>
        </authorList>
    </citation>
    <scope>NUCLEOTIDE SEQUENCE</scope>
</reference>
<dbReference type="AlphaFoldDB" id="A0A645EX18"/>
<organism evidence="2">
    <name type="scientific">bioreactor metagenome</name>
    <dbReference type="NCBI Taxonomy" id="1076179"/>
    <lineage>
        <taxon>unclassified sequences</taxon>
        <taxon>metagenomes</taxon>
        <taxon>ecological metagenomes</taxon>
    </lineage>
</organism>
<evidence type="ECO:0000313" key="2">
    <source>
        <dbReference type="EMBL" id="MPN04994.1"/>
    </source>
</evidence>
<accession>A0A645EX18</accession>
<name>A0A645EX18_9ZZZZ</name>
<feature type="region of interest" description="Disordered" evidence="1">
    <location>
        <begin position="62"/>
        <end position="103"/>
    </location>
</feature>
<dbReference type="EMBL" id="VSSQ01050907">
    <property type="protein sequence ID" value="MPN04994.1"/>
    <property type="molecule type" value="Genomic_DNA"/>
</dbReference>
<proteinExistence type="predicted"/>
<gene>
    <name evidence="2" type="ORF">SDC9_152243</name>
</gene>
<sequence length="136" mass="13932">MEGSGDAVEVVGHFQVRVIDCIVGAIGGTAPDRRAASGGEIVGVDVIGIHILVGDQRWQSPLQASQRQTIGGVDTGRAQDADGDAAPRPPGPQPAFGIDPALRPRVGRRASSGLVDPGTGTIAVNARGAYVDQTTW</sequence>
<comment type="caution">
    <text evidence="2">The sequence shown here is derived from an EMBL/GenBank/DDBJ whole genome shotgun (WGS) entry which is preliminary data.</text>
</comment>
<evidence type="ECO:0000256" key="1">
    <source>
        <dbReference type="SAM" id="MobiDB-lite"/>
    </source>
</evidence>